<dbReference type="Proteomes" id="UP001524478">
    <property type="component" value="Unassembled WGS sequence"/>
</dbReference>
<dbReference type="PANTHER" id="PTHR30511">
    <property type="entry name" value="ALANINE RACEMASE"/>
    <property type="match status" value="1"/>
</dbReference>
<sequence length="354" mass="39322">MSYPKMTVNLETIKNNVKSVVGLCNSQGIKVAGVTKVFCGNPRIAKAYIEGGVSYLADSRIENLIRLKELDIPKIMLRLPMKSESEKIVEYADISLNSELDTITSLSEKALEKGKIHKIILMVDLGDLREGYYDEKSLFNSIEKMIELKGVKIIGLGTNLTCYGGVIPTKEILNRLAKLEKQIEEKYNIELEILSGGNSSTVHLLPDNKIDRLNNLRLGESLILGTESAYGEQIEGTKNDAFTLQVEIIEVKEKPSLPTGKIGRDAFGNIPTFIDRGVRRRILCAVGKQDVDFEALYPLDEGIIILGGSSDHLILDGSDSEVDYKVGDIIEFRMSYVGILRGMTSEYVEKEIIK</sequence>
<dbReference type="SUPFAM" id="SSF51419">
    <property type="entry name" value="PLP-binding barrel"/>
    <property type="match status" value="1"/>
</dbReference>
<evidence type="ECO:0000313" key="6">
    <source>
        <dbReference type="Proteomes" id="UP001524478"/>
    </source>
</evidence>
<evidence type="ECO:0000259" key="4">
    <source>
        <dbReference type="Pfam" id="PF01168"/>
    </source>
</evidence>
<evidence type="ECO:0000313" key="5">
    <source>
        <dbReference type="EMBL" id="MCQ4923870.1"/>
    </source>
</evidence>
<dbReference type="Gene3D" id="3.20.20.10">
    <property type="entry name" value="Alanine racemase"/>
    <property type="match status" value="1"/>
</dbReference>
<keyword evidence="3 5" id="KW-0413">Isomerase</keyword>
<dbReference type="PANTHER" id="PTHR30511:SF3">
    <property type="entry name" value="LYSINE RACEMASE"/>
    <property type="match status" value="1"/>
</dbReference>
<dbReference type="EC" id="5.1.1.12" evidence="5"/>
<accession>A0ABT1SBM8</accession>
<gene>
    <name evidence="5" type="primary">orr</name>
    <name evidence="5" type="ORF">NE686_12280</name>
</gene>
<dbReference type="GO" id="GO:0050157">
    <property type="term" value="F:ornithine racemase activity"/>
    <property type="evidence" value="ECO:0007669"/>
    <property type="project" value="UniProtKB-EC"/>
</dbReference>
<proteinExistence type="predicted"/>
<dbReference type="InterPro" id="IPR001608">
    <property type="entry name" value="Ala_racemase_N"/>
</dbReference>
<keyword evidence="2" id="KW-0663">Pyridoxal phosphate</keyword>
<comment type="cofactor">
    <cofactor evidence="1">
        <name>pyridoxal 5'-phosphate</name>
        <dbReference type="ChEBI" id="CHEBI:597326"/>
    </cofactor>
</comment>
<comment type="caution">
    <text evidence="5">The sequence shown here is derived from an EMBL/GenBank/DDBJ whole genome shotgun (WGS) entry which is preliminary data.</text>
</comment>
<keyword evidence="6" id="KW-1185">Reference proteome</keyword>
<dbReference type="Pfam" id="PF01168">
    <property type="entry name" value="Ala_racemase_N"/>
    <property type="match status" value="1"/>
</dbReference>
<evidence type="ECO:0000256" key="2">
    <source>
        <dbReference type="ARBA" id="ARBA00022898"/>
    </source>
</evidence>
<dbReference type="InterPro" id="IPR029066">
    <property type="entry name" value="PLP-binding_barrel"/>
</dbReference>
<organism evidence="5 6">
    <name type="scientific">Tissierella carlieri</name>
    <dbReference type="NCBI Taxonomy" id="689904"/>
    <lineage>
        <taxon>Bacteria</taxon>
        <taxon>Bacillati</taxon>
        <taxon>Bacillota</taxon>
        <taxon>Tissierellia</taxon>
        <taxon>Tissierellales</taxon>
        <taxon>Tissierellaceae</taxon>
        <taxon>Tissierella</taxon>
    </lineage>
</organism>
<dbReference type="InterPro" id="IPR000821">
    <property type="entry name" value="Ala_racemase"/>
</dbReference>
<feature type="domain" description="Alanine racemase N-terminal" evidence="4">
    <location>
        <begin position="8"/>
        <end position="223"/>
    </location>
</feature>
<dbReference type="RefSeq" id="WP_256311724.1">
    <property type="nucleotide sequence ID" value="NZ_JANGAC010000008.1"/>
</dbReference>
<protein>
    <submittedName>
        <fullName evidence="5">Ornithine racemase Orr</fullName>
        <ecNumber evidence="5">5.1.1.12</ecNumber>
    </submittedName>
</protein>
<dbReference type="CDD" id="cd06815">
    <property type="entry name" value="PLPDE_III_AR_like_1"/>
    <property type="match status" value="1"/>
</dbReference>
<reference evidence="5 6" key="1">
    <citation type="submission" date="2022-06" db="EMBL/GenBank/DDBJ databases">
        <title>Isolation of gut microbiota from human fecal samples.</title>
        <authorList>
            <person name="Pamer E.G."/>
            <person name="Barat B."/>
            <person name="Waligurski E."/>
            <person name="Medina S."/>
            <person name="Paddock L."/>
            <person name="Mostad J."/>
        </authorList>
    </citation>
    <scope>NUCLEOTIDE SEQUENCE [LARGE SCALE GENOMIC DNA]</scope>
    <source>
        <strain evidence="5 6">DFI.7.95</strain>
    </source>
</reference>
<evidence type="ECO:0000256" key="1">
    <source>
        <dbReference type="ARBA" id="ARBA00001933"/>
    </source>
</evidence>
<dbReference type="NCBIfam" id="NF040742">
    <property type="entry name" value="racem_Orr"/>
    <property type="match status" value="1"/>
</dbReference>
<evidence type="ECO:0000256" key="3">
    <source>
        <dbReference type="ARBA" id="ARBA00023235"/>
    </source>
</evidence>
<name>A0ABT1SBM8_9FIRM</name>
<dbReference type="EMBL" id="JANGAC010000008">
    <property type="protein sequence ID" value="MCQ4923870.1"/>
    <property type="molecule type" value="Genomic_DNA"/>
</dbReference>